<comment type="caution">
    <text evidence="2">The sequence shown here is derived from an EMBL/GenBank/DDBJ whole genome shotgun (WGS) entry which is preliminary data.</text>
</comment>
<evidence type="ECO:0008006" key="4">
    <source>
        <dbReference type="Google" id="ProtNLM"/>
    </source>
</evidence>
<dbReference type="Proteomes" id="UP001500839">
    <property type="component" value="Unassembled WGS sequence"/>
</dbReference>
<evidence type="ECO:0000256" key="1">
    <source>
        <dbReference type="SAM" id="MobiDB-lite"/>
    </source>
</evidence>
<reference evidence="3" key="1">
    <citation type="journal article" date="2019" name="Int. J. Syst. Evol. Microbiol.">
        <title>The Global Catalogue of Microorganisms (GCM) 10K type strain sequencing project: providing services to taxonomists for standard genome sequencing and annotation.</title>
        <authorList>
            <consortium name="The Broad Institute Genomics Platform"/>
            <consortium name="The Broad Institute Genome Sequencing Center for Infectious Disease"/>
            <person name="Wu L."/>
            <person name="Ma J."/>
        </authorList>
    </citation>
    <scope>NUCLEOTIDE SEQUENCE [LARGE SCALE GENOMIC DNA]</scope>
    <source>
        <strain evidence="3">JCM 18542</strain>
    </source>
</reference>
<evidence type="ECO:0000313" key="3">
    <source>
        <dbReference type="Proteomes" id="UP001500839"/>
    </source>
</evidence>
<name>A0ABP9CW42_9ACTN</name>
<gene>
    <name evidence="2" type="ORF">GCM10023353_26580</name>
</gene>
<protein>
    <recommendedName>
        <fullName evidence="4">Autophagy-related protein 2</fullName>
    </recommendedName>
</protein>
<dbReference type="RefSeq" id="WP_200176014.1">
    <property type="nucleotide sequence ID" value="NZ_BAABKQ010000001.1"/>
</dbReference>
<feature type="compositionally biased region" description="Acidic residues" evidence="1">
    <location>
        <begin position="61"/>
        <end position="82"/>
    </location>
</feature>
<keyword evidence="3" id="KW-1185">Reference proteome</keyword>
<feature type="region of interest" description="Disordered" evidence="1">
    <location>
        <begin position="16"/>
        <end position="82"/>
    </location>
</feature>
<dbReference type="EMBL" id="BAABKQ010000001">
    <property type="protein sequence ID" value="GAA4818234.1"/>
    <property type="molecule type" value="Genomic_DNA"/>
</dbReference>
<proteinExistence type="predicted"/>
<organism evidence="2 3">
    <name type="scientific">Tomitella cavernea</name>
    <dbReference type="NCBI Taxonomy" id="1387982"/>
    <lineage>
        <taxon>Bacteria</taxon>
        <taxon>Bacillati</taxon>
        <taxon>Actinomycetota</taxon>
        <taxon>Actinomycetes</taxon>
        <taxon>Mycobacteriales</taxon>
        <taxon>Tomitella</taxon>
    </lineage>
</organism>
<evidence type="ECO:0000313" key="2">
    <source>
        <dbReference type="EMBL" id="GAA4818234.1"/>
    </source>
</evidence>
<accession>A0ABP9CW42</accession>
<sequence length="82" mass="8746">MAVDKSTPADRIARAGASAAALGGDDLDTMTDADRADQSTPTVDADTGYPDNPVGERFVDEADALDQEREEPLDDADEYQQE</sequence>